<dbReference type="AlphaFoldDB" id="A0A0B6ZNV4"/>
<accession>A0A0B6ZNV4</accession>
<feature type="compositionally biased region" description="Basic residues" evidence="2">
    <location>
        <begin position="141"/>
        <end position="155"/>
    </location>
</feature>
<dbReference type="Gene3D" id="1.25.40.20">
    <property type="entry name" value="Ankyrin repeat-containing domain"/>
    <property type="match status" value="1"/>
</dbReference>
<dbReference type="PROSITE" id="PS50297">
    <property type="entry name" value="ANK_REP_REGION"/>
    <property type="match status" value="1"/>
</dbReference>
<dbReference type="InterPro" id="IPR002110">
    <property type="entry name" value="Ankyrin_rpt"/>
</dbReference>
<organism evidence="3">
    <name type="scientific">Arion vulgaris</name>
    <dbReference type="NCBI Taxonomy" id="1028688"/>
    <lineage>
        <taxon>Eukaryota</taxon>
        <taxon>Metazoa</taxon>
        <taxon>Spiralia</taxon>
        <taxon>Lophotrochozoa</taxon>
        <taxon>Mollusca</taxon>
        <taxon>Gastropoda</taxon>
        <taxon>Heterobranchia</taxon>
        <taxon>Euthyneura</taxon>
        <taxon>Panpulmonata</taxon>
        <taxon>Eupulmonata</taxon>
        <taxon>Stylommatophora</taxon>
        <taxon>Helicina</taxon>
        <taxon>Arionoidea</taxon>
        <taxon>Arionidae</taxon>
        <taxon>Arion</taxon>
    </lineage>
</organism>
<dbReference type="Pfam" id="PF00023">
    <property type="entry name" value="Ank"/>
    <property type="match status" value="1"/>
</dbReference>
<sequence length="227" mass="25420">INKEQFDEKLALEKQMRDRQPLLTAVSPGRGYWRKQIDHICQHLKVHTQNNTEFRALIGEPKMGKLLSSAIQENGYELNLTLTFALRDSKKPFTGKPLGLSKSETYQDEHMRGNDLMYSEDEESKDEEIVTSRSVTSRSTGIKKGRKPKPRKKIGPKLSPVNVKLFKLLGSKGDALLSDIQQLLDEGADPNCLGKNEIKPLLLAVRNHHTDAIDVLVHSGANVNAKG</sequence>
<dbReference type="PANTHER" id="PTHR16058:SF4">
    <property type="entry name" value="DOUBLE ZINC RIBBON AND ANKYRIN REPEAT-CONTAINING PROTEIN 1"/>
    <property type="match status" value="1"/>
</dbReference>
<dbReference type="InterPro" id="IPR052481">
    <property type="entry name" value="DZAN1"/>
</dbReference>
<dbReference type="SUPFAM" id="SSF48403">
    <property type="entry name" value="Ankyrin repeat"/>
    <property type="match status" value="1"/>
</dbReference>
<reference evidence="3" key="1">
    <citation type="submission" date="2014-12" db="EMBL/GenBank/DDBJ databases">
        <title>Insight into the proteome of Arion vulgaris.</title>
        <authorList>
            <person name="Aradska J."/>
            <person name="Bulat T."/>
            <person name="Smidak R."/>
            <person name="Sarate P."/>
            <person name="Gangsoo J."/>
            <person name="Sialana F."/>
            <person name="Bilban M."/>
            <person name="Lubec G."/>
        </authorList>
    </citation>
    <scope>NUCLEOTIDE SEQUENCE</scope>
    <source>
        <tissue evidence="3">Skin</tissue>
    </source>
</reference>
<keyword evidence="1" id="KW-0040">ANK repeat</keyword>
<dbReference type="PROSITE" id="PS50088">
    <property type="entry name" value="ANK_REPEAT"/>
    <property type="match status" value="1"/>
</dbReference>
<feature type="non-terminal residue" evidence="3">
    <location>
        <position position="1"/>
    </location>
</feature>
<feature type="compositionally biased region" description="Low complexity" evidence="2">
    <location>
        <begin position="131"/>
        <end position="140"/>
    </location>
</feature>
<evidence type="ECO:0000313" key="3">
    <source>
        <dbReference type="EMBL" id="CEK70243.1"/>
    </source>
</evidence>
<name>A0A0B6ZNV4_9EUPU</name>
<evidence type="ECO:0000256" key="2">
    <source>
        <dbReference type="SAM" id="MobiDB-lite"/>
    </source>
</evidence>
<dbReference type="InterPro" id="IPR036770">
    <property type="entry name" value="Ankyrin_rpt-contain_sf"/>
</dbReference>
<dbReference type="PANTHER" id="PTHR16058">
    <property type="entry name" value="DOUBLE ZINC RIBBON AND ANKYRIN REPEAT-CONTAINING PROTEIN 1"/>
    <property type="match status" value="1"/>
</dbReference>
<evidence type="ECO:0000256" key="1">
    <source>
        <dbReference type="PROSITE-ProRule" id="PRU00023"/>
    </source>
</evidence>
<gene>
    <name evidence="3" type="primary">ORF73383</name>
</gene>
<protein>
    <submittedName>
        <fullName evidence="3">Uncharacterized protein</fullName>
    </submittedName>
</protein>
<feature type="non-terminal residue" evidence="3">
    <location>
        <position position="227"/>
    </location>
</feature>
<dbReference type="EMBL" id="HACG01023378">
    <property type="protein sequence ID" value="CEK70243.1"/>
    <property type="molecule type" value="Transcribed_RNA"/>
</dbReference>
<feature type="region of interest" description="Disordered" evidence="2">
    <location>
        <begin position="120"/>
        <end position="156"/>
    </location>
</feature>
<feature type="repeat" description="ANK" evidence="1">
    <location>
        <begin position="196"/>
        <end position="227"/>
    </location>
</feature>
<proteinExistence type="predicted"/>